<keyword evidence="3" id="KW-0805">Transcription regulation</keyword>
<dbReference type="KEGG" id="chig:CH63R_00166"/>
<dbReference type="PANTHER" id="PTHR36206:SF13">
    <property type="entry name" value="TRANSCRIPTIONAL REGULATORY PROTEIN MOC3"/>
    <property type="match status" value="1"/>
</dbReference>
<evidence type="ECO:0000259" key="8">
    <source>
        <dbReference type="PROSITE" id="PS50048"/>
    </source>
</evidence>
<reference evidence="10" key="1">
    <citation type="journal article" date="2017" name="BMC Genomics">
        <title>Gapless genome assembly of Colletotrichum higginsianum reveals chromosome structure and association of transposable elements with secondary metabolite gene clusters.</title>
        <authorList>
            <person name="Dallery J.-F."/>
            <person name="Lapalu N."/>
            <person name="Zampounis A."/>
            <person name="Pigne S."/>
            <person name="Luyten I."/>
            <person name="Amselem J."/>
            <person name="Wittenberg A.H.J."/>
            <person name="Zhou S."/>
            <person name="de Queiroz M.V."/>
            <person name="Robin G.P."/>
            <person name="Auger A."/>
            <person name="Hainaut M."/>
            <person name="Henrissat B."/>
            <person name="Kim K.-T."/>
            <person name="Lee Y.-H."/>
            <person name="Lespinet O."/>
            <person name="Schwartz D.C."/>
            <person name="Thon M.R."/>
            <person name="O'Connell R.J."/>
        </authorList>
    </citation>
    <scope>NUCLEOTIDE SEQUENCE [LARGE SCALE GENOMIC DNA]</scope>
    <source>
        <strain evidence="10">IMI 349063</strain>
    </source>
</reference>
<evidence type="ECO:0000256" key="6">
    <source>
        <dbReference type="ARBA" id="ARBA00023242"/>
    </source>
</evidence>
<dbReference type="AlphaFoldDB" id="A0A1B7YSI0"/>
<dbReference type="VEuPathDB" id="FungiDB:CH63R_00166"/>
<dbReference type="OrthoDB" id="1919336at2759"/>
<dbReference type="InterPro" id="IPR036864">
    <property type="entry name" value="Zn2-C6_fun-type_DNA-bd_sf"/>
</dbReference>
<keyword evidence="2" id="KW-0862">Zinc</keyword>
<keyword evidence="4" id="KW-0238">DNA-binding</keyword>
<dbReference type="InterPro" id="IPR052360">
    <property type="entry name" value="Transcr_Regulatory_Proteins"/>
</dbReference>
<evidence type="ECO:0000256" key="3">
    <source>
        <dbReference type="ARBA" id="ARBA00023015"/>
    </source>
</evidence>
<accession>A0A1B7YSI0</accession>
<dbReference type="InterPro" id="IPR021858">
    <property type="entry name" value="Fun_TF"/>
</dbReference>
<dbReference type="PROSITE" id="PS50048">
    <property type="entry name" value="ZN2_CY6_FUNGAL_2"/>
    <property type="match status" value="1"/>
</dbReference>
<evidence type="ECO:0000256" key="4">
    <source>
        <dbReference type="ARBA" id="ARBA00023125"/>
    </source>
</evidence>
<gene>
    <name evidence="9" type="ORF">CH63R_00166</name>
</gene>
<dbReference type="GO" id="GO:0008270">
    <property type="term" value="F:zinc ion binding"/>
    <property type="evidence" value="ECO:0007669"/>
    <property type="project" value="InterPro"/>
</dbReference>
<name>A0A1B7YSI0_COLHI</name>
<keyword evidence="10" id="KW-1185">Reference proteome</keyword>
<dbReference type="Gene3D" id="4.10.240.10">
    <property type="entry name" value="Zn(2)-C6 fungal-type DNA-binding domain"/>
    <property type="match status" value="1"/>
</dbReference>
<evidence type="ECO:0000256" key="5">
    <source>
        <dbReference type="ARBA" id="ARBA00023163"/>
    </source>
</evidence>
<evidence type="ECO:0000313" key="10">
    <source>
        <dbReference type="Proteomes" id="UP000092177"/>
    </source>
</evidence>
<feature type="region of interest" description="Disordered" evidence="7">
    <location>
        <begin position="1"/>
        <end position="25"/>
    </location>
</feature>
<dbReference type="Pfam" id="PF11951">
    <property type="entry name" value="Fungal_trans_2"/>
    <property type="match status" value="1"/>
</dbReference>
<dbReference type="Proteomes" id="UP000092177">
    <property type="component" value="Chromosome 1"/>
</dbReference>
<keyword evidence="6" id="KW-0539">Nucleus</keyword>
<comment type="caution">
    <text evidence="9">The sequence shown here is derived from an EMBL/GenBank/DDBJ whole genome shotgun (WGS) entry which is preliminary data.</text>
</comment>
<dbReference type="GO" id="GO:0003677">
    <property type="term" value="F:DNA binding"/>
    <property type="evidence" value="ECO:0007669"/>
    <property type="project" value="UniProtKB-KW"/>
</dbReference>
<feature type="region of interest" description="Disordered" evidence="7">
    <location>
        <begin position="37"/>
        <end position="73"/>
    </location>
</feature>
<dbReference type="PANTHER" id="PTHR36206">
    <property type="entry name" value="ASPERCRYPTIN BIOSYNTHESIS CLUSTER-SPECIFIC TRANSCRIPTION REGULATOR ATNN-RELATED"/>
    <property type="match status" value="1"/>
</dbReference>
<feature type="domain" description="Zn(2)-C6 fungal-type" evidence="8">
    <location>
        <begin position="74"/>
        <end position="102"/>
    </location>
</feature>
<evidence type="ECO:0000256" key="7">
    <source>
        <dbReference type="SAM" id="MobiDB-lite"/>
    </source>
</evidence>
<sequence length="722" mass="79542">MDHHHGGGPWILPKPMEVVASPEGEEAAAAAAAAAVTSVTSATSAARRERERSSPTTEEASKRRRAGGPKARTGCATCKTRHVKCDERKPTCFRCEKVGVACEGYVERVDRRRRRQTQNVVRRTTPLLIAPRSRSTPSEEEEGKQADDCSSEQHVVAVVAPSPQTTQTQTQTRTQTKTPYQTQTQSQTQTQVQVHAQVHAQIPRSVSILPEIYRKDGIYFDYFRHQVSTNLAGYYTSPNWSYLVVGEGLQDDCIHHSILAVGALIRASPQEDANNPDGLPTRKKKLLTDGYGVTAHREVALRHHVKAVKSLRERMELITASSPTTVVVTTLLLVVYELLQGEPKTAELLLNSCLGVLKDCITMFEGGGSGAAEASAVGARRHPRDSEFDDMEHVLPCIAAMSHLSQSLQPLRRHTHPFRIDPGPDLHDPEHDSISRFFISWGRFFTFGVGFVGNSADFASAEGGGDGDGITTLDALRHRLTAHQQTLLARLRRWRAVIQYYAQSPRVDAGTKKGLRIVQIHWLLLHITLTCCLDPTEVAYDAFGAEFRDLTVQCVDLYRDCVSQPRPTSVLLGQGLILPLCTVVRACRDHDVRMTALQALREIPSSMVSWDVVSAMDGILGALLLEETGRRADGFVPPESRWFWLEDVPVAQETGTWTGTGTGTGPAHSSSKLKVYQRLSPGHDGKAVLTKLRTTSDMRSRICKTAGCNKEHVLDPVVVEDL</sequence>
<dbReference type="RefSeq" id="XP_018163503.1">
    <property type="nucleotide sequence ID" value="XM_018295141.1"/>
</dbReference>
<dbReference type="GeneID" id="28859248"/>
<dbReference type="InterPro" id="IPR001138">
    <property type="entry name" value="Zn2Cys6_DnaBD"/>
</dbReference>
<dbReference type="GO" id="GO:0000981">
    <property type="term" value="F:DNA-binding transcription factor activity, RNA polymerase II-specific"/>
    <property type="evidence" value="ECO:0007669"/>
    <property type="project" value="InterPro"/>
</dbReference>
<organism evidence="9 10">
    <name type="scientific">Colletotrichum higginsianum (strain IMI 349063)</name>
    <name type="common">Crucifer anthracnose fungus</name>
    <dbReference type="NCBI Taxonomy" id="759273"/>
    <lineage>
        <taxon>Eukaryota</taxon>
        <taxon>Fungi</taxon>
        <taxon>Dikarya</taxon>
        <taxon>Ascomycota</taxon>
        <taxon>Pezizomycotina</taxon>
        <taxon>Sordariomycetes</taxon>
        <taxon>Hypocreomycetidae</taxon>
        <taxon>Glomerellales</taxon>
        <taxon>Glomerellaceae</taxon>
        <taxon>Colletotrichum</taxon>
        <taxon>Colletotrichum destructivum species complex</taxon>
    </lineage>
</organism>
<evidence type="ECO:0000313" key="9">
    <source>
        <dbReference type="EMBL" id="OBR14986.1"/>
    </source>
</evidence>
<evidence type="ECO:0000256" key="2">
    <source>
        <dbReference type="ARBA" id="ARBA00022833"/>
    </source>
</evidence>
<feature type="compositionally biased region" description="Low complexity" evidence="7">
    <location>
        <begin position="164"/>
        <end position="187"/>
    </location>
</feature>
<keyword evidence="5" id="KW-0804">Transcription</keyword>
<keyword evidence="1" id="KW-0479">Metal-binding</keyword>
<proteinExistence type="predicted"/>
<dbReference type="EMBL" id="LTAN01000001">
    <property type="protein sequence ID" value="OBR14986.1"/>
    <property type="molecule type" value="Genomic_DNA"/>
</dbReference>
<feature type="region of interest" description="Disordered" evidence="7">
    <location>
        <begin position="128"/>
        <end position="187"/>
    </location>
</feature>
<protein>
    <submittedName>
        <fullName evidence="9">C6 zinc finger protein</fullName>
    </submittedName>
</protein>
<dbReference type="CDD" id="cd00067">
    <property type="entry name" value="GAL4"/>
    <property type="match status" value="1"/>
</dbReference>
<dbReference type="PROSITE" id="PS00463">
    <property type="entry name" value="ZN2_CY6_FUNGAL_1"/>
    <property type="match status" value="1"/>
</dbReference>
<dbReference type="SUPFAM" id="SSF57701">
    <property type="entry name" value="Zn2/Cys6 DNA-binding domain"/>
    <property type="match status" value="1"/>
</dbReference>
<dbReference type="SMART" id="SM00066">
    <property type="entry name" value="GAL4"/>
    <property type="match status" value="1"/>
</dbReference>
<evidence type="ECO:0000256" key="1">
    <source>
        <dbReference type="ARBA" id="ARBA00022723"/>
    </source>
</evidence>
<dbReference type="Pfam" id="PF00172">
    <property type="entry name" value="Zn_clus"/>
    <property type="match status" value="1"/>
</dbReference>